<evidence type="ECO:0000256" key="5">
    <source>
        <dbReference type="ARBA" id="ARBA00023288"/>
    </source>
</evidence>
<accession>A0AAD4IQE7</accession>
<dbReference type="Proteomes" id="UP001190926">
    <property type="component" value="Unassembled WGS sequence"/>
</dbReference>
<dbReference type="GO" id="GO:0005484">
    <property type="term" value="F:SNAP receptor activity"/>
    <property type="evidence" value="ECO:0007669"/>
    <property type="project" value="TreeGrafter"/>
</dbReference>
<dbReference type="AlphaFoldDB" id="A0AAD4IQE7"/>
<evidence type="ECO:0000256" key="6">
    <source>
        <dbReference type="ARBA" id="ARBA00023289"/>
    </source>
</evidence>
<comment type="caution">
    <text evidence="9">The sequence shown here is derived from an EMBL/GenBank/DDBJ whole genome shotgun (WGS) entry which is preliminary data.</text>
</comment>
<reference evidence="9 10" key="1">
    <citation type="journal article" date="2021" name="Nat. Commun.">
        <title>Incipient diploidization of the medicinal plant Perilla within 10,000 years.</title>
        <authorList>
            <person name="Zhang Y."/>
            <person name="Shen Q."/>
            <person name="Leng L."/>
            <person name="Zhang D."/>
            <person name="Chen S."/>
            <person name="Shi Y."/>
            <person name="Ning Z."/>
            <person name="Chen S."/>
        </authorList>
    </citation>
    <scope>NUCLEOTIDE SEQUENCE [LARGE SCALE GENOMIC DNA]</scope>
    <source>
        <strain evidence="10">cv. PC099</strain>
    </source>
</reference>
<dbReference type="CDD" id="cd14824">
    <property type="entry name" value="Longin"/>
    <property type="match status" value="1"/>
</dbReference>
<dbReference type="PANTHER" id="PTHR45806">
    <property type="entry name" value="SYNAPTOBREVIN HOMOLOG YKT6"/>
    <property type="match status" value="1"/>
</dbReference>
<evidence type="ECO:0000256" key="1">
    <source>
        <dbReference type="ARBA" id="ARBA00008025"/>
    </source>
</evidence>
<dbReference type="GO" id="GO:0005794">
    <property type="term" value="C:Golgi apparatus"/>
    <property type="evidence" value="ECO:0007669"/>
    <property type="project" value="TreeGrafter"/>
</dbReference>
<keyword evidence="4" id="KW-0564">Palmitate</keyword>
<keyword evidence="5" id="KW-0449">Lipoprotein</keyword>
<dbReference type="PROSITE" id="PS50859">
    <property type="entry name" value="LONGIN"/>
    <property type="match status" value="1"/>
</dbReference>
<keyword evidence="2" id="KW-0488">Methylation</keyword>
<dbReference type="Gene3D" id="3.30.450.50">
    <property type="entry name" value="Longin domain"/>
    <property type="match status" value="1"/>
</dbReference>
<feature type="domain" description="Longin" evidence="8">
    <location>
        <begin position="8"/>
        <end position="128"/>
    </location>
</feature>
<evidence type="ECO:0000256" key="7">
    <source>
        <dbReference type="ARBA" id="ARBA00046278"/>
    </source>
</evidence>
<comment type="similarity">
    <text evidence="1">Belongs to the synaptobrevin family.</text>
</comment>
<dbReference type="PANTHER" id="PTHR45806:SF1">
    <property type="entry name" value="SYNAPTOBREVIN HOMOLOG YKT6"/>
    <property type="match status" value="1"/>
</dbReference>
<dbReference type="InterPro" id="IPR011012">
    <property type="entry name" value="Longin-like_dom_sf"/>
</dbReference>
<evidence type="ECO:0000256" key="2">
    <source>
        <dbReference type="ARBA" id="ARBA00022481"/>
    </source>
</evidence>
<protein>
    <submittedName>
        <fullName evidence="9">SNARE-like superfamily protein</fullName>
    </submittedName>
</protein>
<evidence type="ECO:0000256" key="4">
    <source>
        <dbReference type="ARBA" id="ARBA00023139"/>
    </source>
</evidence>
<dbReference type="EMBL" id="SDAM02029498">
    <property type="protein sequence ID" value="KAH6756972.1"/>
    <property type="molecule type" value="Genomic_DNA"/>
</dbReference>
<evidence type="ECO:0000256" key="3">
    <source>
        <dbReference type="ARBA" id="ARBA00023136"/>
    </source>
</evidence>
<evidence type="ECO:0000313" key="9">
    <source>
        <dbReference type="EMBL" id="KAH6756972.1"/>
    </source>
</evidence>
<dbReference type="SMART" id="SM01270">
    <property type="entry name" value="Longin"/>
    <property type="match status" value="1"/>
</dbReference>
<evidence type="ECO:0000259" key="8">
    <source>
        <dbReference type="PROSITE" id="PS50859"/>
    </source>
</evidence>
<sequence length="141" mass="16125">MVKITTLMLLKCTLEGADPVILVNASDLSSFGFFQRPSVKEFIIFVGRTVAKRTPPNQRQSVQHEEYKVHSYNRNGLCALGFMDDHYLVRSAFSLLNQAPKKALMCFGRTRLESDDVYPIKRSIDEGYHSAQSFYTTRYGF</sequence>
<comment type="subcellular location">
    <subcellularLocation>
        <location evidence="7">Endomembrane system</location>
        <topology evidence="7">Lipid-anchor</topology>
        <orientation evidence="7">Cytoplasmic side</orientation>
    </subcellularLocation>
</comment>
<keyword evidence="10" id="KW-1185">Reference proteome</keyword>
<gene>
    <name evidence="9" type="ORF">C2S53_009206</name>
</gene>
<dbReference type="SUPFAM" id="SSF64356">
    <property type="entry name" value="SNARE-like"/>
    <property type="match status" value="1"/>
</dbReference>
<name>A0AAD4IQE7_PERFH</name>
<organism evidence="9 10">
    <name type="scientific">Perilla frutescens var. hirtella</name>
    <name type="common">Perilla citriodora</name>
    <name type="synonym">Perilla setoyensis</name>
    <dbReference type="NCBI Taxonomy" id="608512"/>
    <lineage>
        <taxon>Eukaryota</taxon>
        <taxon>Viridiplantae</taxon>
        <taxon>Streptophyta</taxon>
        <taxon>Embryophyta</taxon>
        <taxon>Tracheophyta</taxon>
        <taxon>Spermatophyta</taxon>
        <taxon>Magnoliopsida</taxon>
        <taxon>eudicotyledons</taxon>
        <taxon>Gunneridae</taxon>
        <taxon>Pentapetalae</taxon>
        <taxon>asterids</taxon>
        <taxon>lamiids</taxon>
        <taxon>Lamiales</taxon>
        <taxon>Lamiaceae</taxon>
        <taxon>Nepetoideae</taxon>
        <taxon>Elsholtzieae</taxon>
        <taxon>Perilla</taxon>
    </lineage>
</organism>
<proteinExistence type="inferred from homology"/>
<dbReference type="GO" id="GO:0006888">
    <property type="term" value="P:endoplasmic reticulum to Golgi vesicle-mediated transport"/>
    <property type="evidence" value="ECO:0007669"/>
    <property type="project" value="TreeGrafter"/>
</dbReference>
<keyword evidence="3" id="KW-0472">Membrane</keyword>
<dbReference type="InterPro" id="IPR010908">
    <property type="entry name" value="Longin_dom"/>
</dbReference>
<evidence type="ECO:0000313" key="10">
    <source>
        <dbReference type="Proteomes" id="UP001190926"/>
    </source>
</evidence>
<dbReference type="Pfam" id="PF13774">
    <property type="entry name" value="Longin"/>
    <property type="match status" value="1"/>
</dbReference>
<keyword evidence="6" id="KW-0636">Prenylation</keyword>